<feature type="domain" description="Glycosyl hydrolase family 13 catalytic" evidence="1">
    <location>
        <begin position="11"/>
        <end position="350"/>
    </location>
</feature>
<reference evidence="2 3" key="1">
    <citation type="journal article" date="2019" name="Nat. Med.">
        <title>A library of human gut bacterial isolates paired with longitudinal multiomics data enables mechanistic microbiome research.</title>
        <authorList>
            <person name="Poyet M."/>
            <person name="Groussin M."/>
            <person name="Gibbons S.M."/>
            <person name="Avila-Pacheco J."/>
            <person name="Jiang X."/>
            <person name="Kearney S.M."/>
            <person name="Perrotta A.R."/>
            <person name="Berdy B."/>
            <person name="Zhao S."/>
            <person name="Lieberman T.D."/>
            <person name="Swanson P.K."/>
            <person name="Smith M."/>
            <person name="Roesemann S."/>
            <person name="Alexander J.E."/>
            <person name="Rich S.A."/>
            <person name="Livny J."/>
            <person name="Vlamakis H."/>
            <person name="Clish C."/>
            <person name="Bullock K."/>
            <person name="Deik A."/>
            <person name="Scott J."/>
            <person name="Pierce K.A."/>
            <person name="Xavier R.J."/>
            <person name="Alm E.J."/>
        </authorList>
    </citation>
    <scope>NUCLEOTIDE SEQUENCE [LARGE SCALE GENOMIC DNA]</scope>
    <source>
        <strain evidence="2 3">BIOML-A198</strain>
    </source>
</reference>
<evidence type="ECO:0000313" key="2">
    <source>
        <dbReference type="EMBL" id="MTK22073.1"/>
    </source>
</evidence>
<proteinExistence type="predicted"/>
<dbReference type="InterPro" id="IPR041331">
    <property type="entry name" value="Bac_A_amyl_C"/>
</dbReference>
<dbReference type="Pfam" id="PF00128">
    <property type="entry name" value="Alpha-amylase"/>
    <property type="match status" value="2"/>
</dbReference>
<dbReference type="SMART" id="SM00642">
    <property type="entry name" value="Aamy"/>
    <property type="match status" value="1"/>
</dbReference>
<gene>
    <name evidence="2" type="ORF">GMA92_11675</name>
</gene>
<dbReference type="PANTHER" id="PTHR47786:SF2">
    <property type="entry name" value="GLYCOSYL HYDROLASE FAMILY 13 CATALYTIC DOMAIN-CONTAINING PROTEIN"/>
    <property type="match status" value="1"/>
</dbReference>
<accession>A0A9X4XET0</accession>
<dbReference type="GO" id="GO:0005975">
    <property type="term" value="P:carbohydrate metabolic process"/>
    <property type="evidence" value="ECO:0007669"/>
    <property type="project" value="InterPro"/>
</dbReference>
<dbReference type="InterPro" id="IPR006047">
    <property type="entry name" value="GH13_cat_dom"/>
</dbReference>
<dbReference type="Proteomes" id="UP000487649">
    <property type="component" value="Unassembled WGS sequence"/>
</dbReference>
<dbReference type="AlphaFoldDB" id="A0A9X4XET0"/>
<comment type="caution">
    <text evidence="2">The sequence shown here is derived from an EMBL/GenBank/DDBJ whole genome shotgun (WGS) entry which is preliminary data.</text>
</comment>
<evidence type="ECO:0000259" key="1">
    <source>
        <dbReference type="SMART" id="SM00642"/>
    </source>
</evidence>
<protein>
    <submittedName>
        <fullName evidence="2">Alpha-amylase</fullName>
    </submittedName>
</protein>
<dbReference type="EMBL" id="WMQE01000029">
    <property type="protein sequence ID" value="MTK22073.1"/>
    <property type="molecule type" value="Genomic_DNA"/>
</dbReference>
<dbReference type="Gene3D" id="3.20.20.80">
    <property type="entry name" value="Glycosidases"/>
    <property type="match status" value="1"/>
</dbReference>
<dbReference type="PANTHER" id="PTHR47786">
    <property type="entry name" value="ALPHA-1,4-GLUCAN:MALTOSE-1-PHOSPHATE MALTOSYLTRANSFERASE"/>
    <property type="match status" value="1"/>
</dbReference>
<dbReference type="RefSeq" id="WP_006785897.1">
    <property type="nucleotide sequence ID" value="NZ_JADPFQ010000024.1"/>
</dbReference>
<dbReference type="CDD" id="cd11313">
    <property type="entry name" value="AmyAc_arch_bac_AmyA"/>
    <property type="match status" value="1"/>
</dbReference>
<dbReference type="SUPFAM" id="SSF51445">
    <property type="entry name" value="(Trans)glycosidases"/>
    <property type="match status" value="1"/>
</dbReference>
<sequence>MAIDTPKSLRQMVIYQVYNRNHNASGTFNELIEDLDRIKNLGVDILYLLPIHPIGQKDKKGELGCPYSIQNYREVNPEYGTLDDFKRLIEATHEHGMKLMIDVVFNHTSRDSHLLNTHPEWFYKNEDGNFANRVGDWSDITDLDYSKGEELWAELLDTLEYWASLGVDGYRCDVASLVPIEFWVRARKEIAKINPNFIWLAESVHIGFVNYIRSLGYEAASDSEVYQAFDICYDYDVFEEYQGYLRGKNSLNAYIDRVAMQEGIYPDNYVKLRCLENHDQDRAATLIPNIDQLFTWTAFTYLQKGTTMIYAGQEALDTNRPSLFDIDKVNWSRYNEHGLADYMKQLSELKHDAIMAEGFYRIQTGDVADTVILSYETSYKTRVAIFNFSSKSGVVSIEIADGIYKDCLTNKEVVVQDGKVQLDVRAIVFDIAK</sequence>
<evidence type="ECO:0000313" key="3">
    <source>
        <dbReference type="Proteomes" id="UP000487649"/>
    </source>
</evidence>
<dbReference type="Pfam" id="PF18612">
    <property type="entry name" value="Bac_A_amyl_C"/>
    <property type="match status" value="1"/>
</dbReference>
<dbReference type="InterPro" id="IPR017853">
    <property type="entry name" value="GH"/>
</dbReference>
<name>A0A9X4XET0_9FIRM</name>
<organism evidence="2 3">
    <name type="scientific">Turicibacter sanguinis</name>
    <dbReference type="NCBI Taxonomy" id="154288"/>
    <lineage>
        <taxon>Bacteria</taxon>
        <taxon>Bacillati</taxon>
        <taxon>Bacillota</taxon>
        <taxon>Erysipelotrichia</taxon>
        <taxon>Erysipelotrichales</taxon>
        <taxon>Turicibacteraceae</taxon>
        <taxon>Turicibacter</taxon>
    </lineage>
</organism>